<feature type="repeat" description="ANK" evidence="1">
    <location>
        <begin position="32"/>
        <end position="65"/>
    </location>
</feature>
<dbReference type="InterPro" id="IPR052920">
    <property type="entry name" value="DNA-binding_regulatory"/>
</dbReference>
<dbReference type="EMBL" id="CYKH01000197">
    <property type="protein sequence ID" value="CUE80106.1"/>
    <property type="molecule type" value="Genomic_DNA"/>
</dbReference>
<dbReference type="OrthoDB" id="2498029at2759"/>
<evidence type="ECO:0000256" key="3">
    <source>
        <dbReference type="SAM" id="Phobius"/>
    </source>
</evidence>
<dbReference type="PRINTS" id="PR01415">
    <property type="entry name" value="ANKYRIN"/>
</dbReference>
<dbReference type="SUPFAM" id="SSF53474">
    <property type="entry name" value="alpha/beta-Hydrolases"/>
    <property type="match status" value="1"/>
</dbReference>
<protein>
    <recommendedName>
        <fullName evidence="4">AB hydrolase-1 domain-containing protein</fullName>
    </recommendedName>
</protein>
<dbReference type="Gene3D" id="1.25.40.20">
    <property type="entry name" value="Ankyrin repeat-containing domain"/>
    <property type="match status" value="1"/>
</dbReference>
<dbReference type="PANTHER" id="PTHR43358">
    <property type="entry name" value="ALPHA/BETA-HYDROLASE"/>
    <property type="match status" value="1"/>
</dbReference>
<dbReference type="InterPro" id="IPR029058">
    <property type="entry name" value="AB_hydrolase_fold"/>
</dbReference>
<name>A0A0S4IJD1_BODSA</name>
<dbReference type="InterPro" id="IPR036770">
    <property type="entry name" value="Ankyrin_rpt-contain_sf"/>
</dbReference>
<accession>A0A0S4IJD1</accession>
<keyword evidence="3" id="KW-0812">Transmembrane</keyword>
<organism evidence="5 6">
    <name type="scientific">Bodo saltans</name>
    <name type="common">Flagellated protozoan</name>
    <dbReference type="NCBI Taxonomy" id="75058"/>
    <lineage>
        <taxon>Eukaryota</taxon>
        <taxon>Discoba</taxon>
        <taxon>Euglenozoa</taxon>
        <taxon>Kinetoplastea</taxon>
        <taxon>Metakinetoplastina</taxon>
        <taxon>Eubodonida</taxon>
        <taxon>Bodonidae</taxon>
        <taxon>Bodo</taxon>
    </lineage>
</organism>
<dbReference type="Pfam" id="PF12796">
    <property type="entry name" value="Ank_2"/>
    <property type="match status" value="1"/>
</dbReference>
<dbReference type="SMART" id="SM00248">
    <property type="entry name" value="ANK"/>
    <property type="match status" value="1"/>
</dbReference>
<dbReference type="PROSITE" id="PS50297">
    <property type="entry name" value="ANK_REP_REGION"/>
    <property type="match status" value="1"/>
</dbReference>
<dbReference type="AlphaFoldDB" id="A0A0S4IJD1"/>
<evidence type="ECO:0000313" key="6">
    <source>
        <dbReference type="Proteomes" id="UP000051952"/>
    </source>
</evidence>
<feature type="transmembrane region" description="Helical" evidence="3">
    <location>
        <begin position="176"/>
        <end position="193"/>
    </location>
</feature>
<gene>
    <name evidence="5" type="ORF">BSAL_56480</name>
</gene>
<feature type="domain" description="AB hydrolase-1" evidence="4">
    <location>
        <begin position="269"/>
        <end position="412"/>
    </location>
</feature>
<dbReference type="PANTHER" id="PTHR43358:SF4">
    <property type="entry name" value="ALPHA_BETA HYDROLASE FOLD-1 DOMAIN-CONTAINING PROTEIN"/>
    <property type="match status" value="1"/>
</dbReference>
<evidence type="ECO:0000259" key="4">
    <source>
        <dbReference type="Pfam" id="PF00561"/>
    </source>
</evidence>
<dbReference type="VEuPathDB" id="TriTrypDB:BSAL_56480"/>
<feature type="region of interest" description="Disordered" evidence="2">
    <location>
        <begin position="88"/>
        <end position="130"/>
    </location>
</feature>
<keyword evidence="3" id="KW-0472">Membrane</keyword>
<reference evidence="6" key="1">
    <citation type="submission" date="2015-09" db="EMBL/GenBank/DDBJ databases">
        <authorList>
            <consortium name="Pathogen Informatics"/>
        </authorList>
    </citation>
    <scope>NUCLEOTIDE SEQUENCE [LARGE SCALE GENOMIC DNA]</scope>
    <source>
        <strain evidence="6">Lake Konstanz</strain>
    </source>
</reference>
<feature type="compositionally biased region" description="Polar residues" evidence="2">
    <location>
        <begin position="110"/>
        <end position="122"/>
    </location>
</feature>
<keyword evidence="3" id="KW-1133">Transmembrane helix</keyword>
<keyword evidence="6" id="KW-1185">Reference proteome</keyword>
<dbReference type="SUPFAM" id="SSF48403">
    <property type="entry name" value="Ankyrin repeat"/>
    <property type="match status" value="1"/>
</dbReference>
<proteinExistence type="predicted"/>
<evidence type="ECO:0000256" key="2">
    <source>
        <dbReference type="SAM" id="MobiDB-lite"/>
    </source>
</evidence>
<dbReference type="Pfam" id="PF00561">
    <property type="entry name" value="Abhydrolase_1"/>
    <property type="match status" value="1"/>
</dbReference>
<dbReference type="Proteomes" id="UP000051952">
    <property type="component" value="Unassembled WGS sequence"/>
</dbReference>
<dbReference type="PROSITE" id="PS50088">
    <property type="entry name" value="ANK_REPEAT"/>
    <property type="match status" value="1"/>
</dbReference>
<dbReference type="Gene3D" id="3.40.50.1820">
    <property type="entry name" value="alpha/beta hydrolase"/>
    <property type="match status" value="1"/>
</dbReference>
<keyword evidence="1" id="KW-0040">ANK repeat</keyword>
<dbReference type="InterPro" id="IPR002110">
    <property type="entry name" value="Ankyrin_rpt"/>
</dbReference>
<evidence type="ECO:0000256" key="1">
    <source>
        <dbReference type="PROSITE-ProRule" id="PRU00023"/>
    </source>
</evidence>
<feature type="compositionally biased region" description="Low complexity" evidence="2">
    <location>
        <begin position="88"/>
        <end position="101"/>
    </location>
</feature>
<dbReference type="OMA" id="WERHLPF"/>
<evidence type="ECO:0000313" key="5">
    <source>
        <dbReference type="EMBL" id="CUE80106.1"/>
    </source>
</evidence>
<sequence length="503" mass="55765">MELHTAAAQGDLNAVKSCLARAPMLLHAVDYEGRTPLHVAAASSGNAAIVRFLLERGANPSVKTLFTRLTPSDVAHEAIKPLIVAAQVSQGSRNRQRSSSPSKKRVRPGTPTSPNSAQQSPHSPHIDSGSENIIAENKVESTEIVNPKTMRKVIIVVLFPFVTLIFVNGLVFALKFLLVTSVFYFLVVGYFVSEITIRPPWYHHHPGALQLTAKGCPEYWEGKICDPLTDYEIPYEDVTIHSTEGYRLSGWYVAAPAARRGVPRRDTCLVLVHGGGRDRRAWLRHLPMFHKQGYSALLFDFREHGLSSGNCNGFRYGMKERFDVLAAARYAKEQRGHAKVVAIGTSVGGSSVIMAAALDRSAIDGVIAENAITTCAMLQDYIITNLFGGYFSRHWMSVYFFNAFRLTCSAWLNIRIGNKPSKHCQALHCVKAISPRPVLLMHGNSDEVVPTSHSEQLYRAACEPKSLWICDGAFHCGLYNKMPEEFERRVFGLLRQVEGEGEQ</sequence>
<dbReference type="InterPro" id="IPR000073">
    <property type="entry name" value="AB_hydrolase_1"/>
</dbReference>